<evidence type="ECO:0000313" key="5">
    <source>
        <dbReference type="EMBL" id="WZL75144.1"/>
    </source>
</evidence>
<dbReference type="EMBL" id="CP121689">
    <property type="protein sequence ID" value="WZL75144.1"/>
    <property type="molecule type" value="Genomic_DNA"/>
</dbReference>
<gene>
    <name evidence="5" type="ORF">QBE54_05950</name>
</gene>
<evidence type="ECO:0000313" key="6">
    <source>
        <dbReference type="Proteomes" id="UP001461341"/>
    </source>
</evidence>
<dbReference type="SUPFAM" id="SSF56784">
    <property type="entry name" value="HAD-like"/>
    <property type="match status" value="1"/>
</dbReference>
<dbReference type="InterPro" id="IPR006439">
    <property type="entry name" value="HAD-SF_hydro_IA"/>
</dbReference>
<evidence type="ECO:0000256" key="4">
    <source>
        <dbReference type="ARBA" id="ARBA00013078"/>
    </source>
</evidence>
<comment type="pathway">
    <text evidence="2">Organic acid metabolism; glycolate biosynthesis; glycolate from 2-phosphoglycolate: step 1/1.</text>
</comment>
<dbReference type="NCBIfam" id="TIGR01549">
    <property type="entry name" value="HAD-SF-IA-v1"/>
    <property type="match status" value="1"/>
</dbReference>
<organism evidence="5 6">
    <name type="scientific">Thermatribacter velox</name>
    <dbReference type="NCBI Taxonomy" id="3039681"/>
    <lineage>
        <taxon>Bacteria</taxon>
        <taxon>Pseudomonadati</taxon>
        <taxon>Atribacterota</taxon>
        <taxon>Atribacteria</taxon>
        <taxon>Atribacterales</taxon>
        <taxon>Thermatribacteraceae</taxon>
        <taxon>Thermatribacter</taxon>
    </lineage>
</organism>
<keyword evidence="5" id="KW-0378">Hydrolase</keyword>
<name>A0ABZ2Y825_9BACT</name>
<dbReference type="PANTHER" id="PTHR43434">
    <property type="entry name" value="PHOSPHOGLYCOLATE PHOSPHATASE"/>
    <property type="match status" value="1"/>
</dbReference>
<dbReference type="Gene3D" id="3.40.50.1000">
    <property type="entry name" value="HAD superfamily/HAD-like"/>
    <property type="match status" value="1"/>
</dbReference>
<comment type="similarity">
    <text evidence="3">Belongs to the HAD-like hydrolase superfamily. CbbY/CbbZ/Gph/YieH family.</text>
</comment>
<dbReference type="GO" id="GO:0016787">
    <property type="term" value="F:hydrolase activity"/>
    <property type="evidence" value="ECO:0007669"/>
    <property type="project" value="UniProtKB-KW"/>
</dbReference>
<evidence type="ECO:0000256" key="1">
    <source>
        <dbReference type="ARBA" id="ARBA00000830"/>
    </source>
</evidence>
<protein>
    <recommendedName>
        <fullName evidence="4">phosphoglycolate phosphatase</fullName>
        <ecNumber evidence="4">3.1.3.18</ecNumber>
    </recommendedName>
</protein>
<accession>A0ABZ2Y825</accession>
<proteinExistence type="inferred from homology"/>
<evidence type="ECO:0000256" key="2">
    <source>
        <dbReference type="ARBA" id="ARBA00004818"/>
    </source>
</evidence>
<dbReference type="RefSeq" id="WP_369017290.1">
    <property type="nucleotide sequence ID" value="NZ_CP121689.1"/>
</dbReference>
<dbReference type="Pfam" id="PF13419">
    <property type="entry name" value="HAD_2"/>
    <property type="match status" value="1"/>
</dbReference>
<dbReference type="InterPro" id="IPR023214">
    <property type="entry name" value="HAD_sf"/>
</dbReference>
<keyword evidence="6" id="KW-1185">Reference proteome</keyword>
<comment type="catalytic activity">
    <reaction evidence="1">
        <text>2-phosphoglycolate + H2O = glycolate + phosphate</text>
        <dbReference type="Rhea" id="RHEA:14369"/>
        <dbReference type="ChEBI" id="CHEBI:15377"/>
        <dbReference type="ChEBI" id="CHEBI:29805"/>
        <dbReference type="ChEBI" id="CHEBI:43474"/>
        <dbReference type="ChEBI" id="CHEBI:58033"/>
        <dbReference type="EC" id="3.1.3.18"/>
    </reaction>
</comment>
<dbReference type="InterPro" id="IPR023198">
    <property type="entry name" value="PGP-like_dom2"/>
</dbReference>
<dbReference type="InterPro" id="IPR036412">
    <property type="entry name" value="HAD-like_sf"/>
</dbReference>
<dbReference type="SFLD" id="SFLDS00003">
    <property type="entry name" value="Haloacid_Dehalogenase"/>
    <property type="match status" value="1"/>
</dbReference>
<dbReference type="InterPro" id="IPR050155">
    <property type="entry name" value="HAD-like_hydrolase_sf"/>
</dbReference>
<dbReference type="Proteomes" id="UP001461341">
    <property type="component" value="Chromosome"/>
</dbReference>
<dbReference type="NCBIfam" id="TIGR01509">
    <property type="entry name" value="HAD-SF-IA-v3"/>
    <property type="match status" value="1"/>
</dbReference>
<dbReference type="InterPro" id="IPR041492">
    <property type="entry name" value="HAD_2"/>
</dbReference>
<evidence type="ECO:0000256" key="3">
    <source>
        <dbReference type="ARBA" id="ARBA00006171"/>
    </source>
</evidence>
<dbReference type="SFLD" id="SFLDG01129">
    <property type="entry name" value="C1.5:_HAD__Beta-PGM__Phosphata"/>
    <property type="match status" value="1"/>
</dbReference>
<dbReference type="Gene3D" id="1.10.150.240">
    <property type="entry name" value="Putative phosphatase, domain 2"/>
    <property type="match status" value="1"/>
</dbReference>
<reference evidence="5 6" key="1">
    <citation type="submission" date="2023-03" db="EMBL/GenBank/DDBJ databases">
        <title>Novel Species.</title>
        <authorList>
            <person name="Ma S."/>
        </authorList>
    </citation>
    <scope>NUCLEOTIDE SEQUENCE [LARGE SCALE GENOMIC DNA]</scope>
    <source>
        <strain evidence="5 6">B11</strain>
    </source>
</reference>
<sequence>MLRLFIWDLDNTIIASSELLWGAFSWVAYKYLGKKLSPREIVAMYGPPEGDIVERMVGKELKAQALKDFYDFYLAHHDSRVRVFEPVVETIRYLKRKHTLQALFTSKGRKSAQITLEKTGMSSLFHVVVCGDEVLRPKPYPDGVSKILIRLRVNPRETIYFGDSPLDYKAARMAGVFFGMTLWDALFETSSLKLKPRLCFEQPVDLQKWARKMYP</sequence>
<dbReference type="PANTHER" id="PTHR43434:SF1">
    <property type="entry name" value="PHOSPHOGLYCOLATE PHOSPHATASE"/>
    <property type="match status" value="1"/>
</dbReference>
<dbReference type="EC" id="3.1.3.18" evidence="4"/>